<keyword evidence="3" id="KW-1185">Reference proteome</keyword>
<dbReference type="Gene3D" id="3.80.10.10">
    <property type="entry name" value="Ribonuclease Inhibitor"/>
    <property type="match status" value="1"/>
</dbReference>
<evidence type="ECO:0000313" key="3">
    <source>
        <dbReference type="Proteomes" id="UP000316621"/>
    </source>
</evidence>
<dbReference type="SMART" id="SM00256">
    <property type="entry name" value="FBOX"/>
    <property type="match status" value="1"/>
</dbReference>
<dbReference type="EMBL" id="CM010715">
    <property type="protein sequence ID" value="RZC44412.1"/>
    <property type="molecule type" value="Genomic_DNA"/>
</dbReference>
<dbReference type="InterPro" id="IPR050232">
    <property type="entry name" value="FBL13/AtMIF1-like"/>
</dbReference>
<reference evidence="2 3" key="1">
    <citation type="journal article" date="2018" name="Science">
        <title>The opium poppy genome and morphinan production.</title>
        <authorList>
            <person name="Guo L."/>
            <person name="Winzer T."/>
            <person name="Yang X."/>
            <person name="Li Y."/>
            <person name="Ning Z."/>
            <person name="He Z."/>
            <person name="Teodor R."/>
            <person name="Lu Y."/>
            <person name="Bowser T.A."/>
            <person name="Graham I.A."/>
            <person name="Ye K."/>
        </authorList>
    </citation>
    <scope>NUCLEOTIDE SEQUENCE [LARGE SCALE GENOMIC DNA]</scope>
    <source>
        <strain evidence="3">cv. HN1</strain>
        <tissue evidence="2">Leaves</tissue>
    </source>
</reference>
<dbReference type="InterPro" id="IPR006566">
    <property type="entry name" value="FBD"/>
</dbReference>
<dbReference type="Pfam" id="PF00646">
    <property type="entry name" value="F-box"/>
    <property type="match status" value="1"/>
</dbReference>
<dbReference type="OMA" id="RDENYAT"/>
<organism evidence="2 3">
    <name type="scientific">Papaver somniferum</name>
    <name type="common">Opium poppy</name>
    <dbReference type="NCBI Taxonomy" id="3469"/>
    <lineage>
        <taxon>Eukaryota</taxon>
        <taxon>Viridiplantae</taxon>
        <taxon>Streptophyta</taxon>
        <taxon>Embryophyta</taxon>
        <taxon>Tracheophyta</taxon>
        <taxon>Spermatophyta</taxon>
        <taxon>Magnoliopsida</taxon>
        <taxon>Ranunculales</taxon>
        <taxon>Papaveraceae</taxon>
        <taxon>Papaveroideae</taxon>
        <taxon>Papaver</taxon>
    </lineage>
</organism>
<dbReference type="InterPro" id="IPR053781">
    <property type="entry name" value="F-box_AtFBL13-like"/>
</dbReference>
<dbReference type="InterPro" id="IPR036047">
    <property type="entry name" value="F-box-like_dom_sf"/>
</dbReference>
<dbReference type="SMART" id="SM00579">
    <property type="entry name" value="FBD"/>
    <property type="match status" value="1"/>
</dbReference>
<proteinExistence type="predicted"/>
<dbReference type="InterPro" id="IPR001810">
    <property type="entry name" value="F-box_dom"/>
</dbReference>
<feature type="domain" description="F-box" evidence="1">
    <location>
        <begin position="24"/>
        <end position="74"/>
    </location>
</feature>
<protein>
    <recommendedName>
        <fullName evidence="1">F-box domain-containing protein</fullName>
    </recommendedName>
</protein>
<dbReference type="AlphaFoldDB" id="A0A4Y7I9L9"/>
<dbReference type="InterPro" id="IPR032675">
    <property type="entry name" value="LRR_dom_sf"/>
</dbReference>
<dbReference type="SUPFAM" id="SSF81383">
    <property type="entry name" value="F-box domain"/>
    <property type="match status" value="1"/>
</dbReference>
<dbReference type="InterPro" id="IPR055411">
    <property type="entry name" value="LRR_FXL15/At3g58940/PEG3-like"/>
</dbReference>
<sequence length="496" mass="56293">MGSRLEQAQVIPKGILITMKGEEVDIISKLPDNLIHEILSFIDTKYAVQTSVLSKRWKNIWVSLPYISVDWTSFKKDIIYDLGETLCKFLTFVDKVFEFHDDSDIQSIKLGCVILDAISVEALNRWILAAVNHNVKDLDISGSYLHDSAYEIPHQILNSISLKSLIIILLGDCFGGTNIILQKSMSLPQLKTLWLAGISISNLDLQRLFSSCPLMETLFMQKCDVQTSNQRNIIIDSHSLQRVRLFENRYTHLGLADHTFTCTTKISAPNLMGFMCTGFMTEDCPLENLSSLGYARFDMRLTKEADETAQTYFELPAEEKEVFARRMMKFVGVVRSVRHLTLSSGFLEVLLQAPGILDRQPPQLCNLGTMKLGMRFTRGCIRSIAYLLKISPIITTLILVSEEANLADVEDDWDAGFPLTCMYSHLKFIEIKGVEGCDNELKFLRFVLKNSMVLEKVNLFFRSTSDSLDGGRQIRRFKRNLRAMPTASSSIKMNFL</sequence>
<evidence type="ECO:0000259" key="1">
    <source>
        <dbReference type="PROSITE" id="PS50181"/>
    </source>
</evidence>
<dbReference type="Pfam" id="PF24758">
    <property type="entry name" value="LRR_At5g56370"/>
    <property type="match status" value="1"/>
</dbReference>
<gene>
    <name evidence="2" type="ORF">C5167_037357</name>
</gene>
<dbReference type="PANTHER" id="PTHR31900:SF30">
    <property type="entry name" value="SUPERFAMILY PROTEIN, PUTATIVE-RELATED"/>
    <property type="match status" value="1"/>
</dbReference>
<accession>A0A4Y7I9L9</accession>
<dbReference type="SUPFAM" id="SSF52058">
    <property type="entry name" value="L domain-like"/>
    <property type="match status" value="1"/>
</dbReference>
<name>A0A4Y7I9L9_PAPSO</name>
<evidence type="ECO:0000313" key="2">
    <source>
        <dbReference type="EMBL" id="RZC44412.1"/>
    </source>
</evidence>
<dbReference type="Gramene" id="RZC44412">
    <property type="protein sequence ID" value="RZC44412"/>
    <property type="gene ID" value="C5167_037357"/>
</dbReference>
<dbReference type="PROSITE" id="PS50181">
    <property type="entry name" value="FBOX"/>
    <property type="match status" value="1"/>
</dbReference>
<dbReference type="Proteomes" id="UP000316621">
    <property type="component" value="Chromosome 1"/>
</dbReference>
<dbReference type="Pfam" id="PF08387">
    <property type="entry name" value="FBD"/>
    <property type="match status" value="1"/>
</dbReference>
<dbReference type="Gene3D" id="1.20.1280.50">
    <property type="match status" value="1"/>
</dbReference>
<dbReference type="PANTHER" id="PTHR31900">
    <property type="entry name" value="F-BOX/RNI SUPERFAMILY PROTEIN-RELATED"/>
    <property type="match status" value="1"/>
</dbReference>
<dbReference type="CDD" id="cd22160">
    <property type="entry name" value="F-box_AtFBL13-like"/>
    <property type="match status" value="1"/>
</dbReference>